<gene>
    <name evidence="6" type="primary">nfi</name>
    <name evidence="7" type="ORF">IPV69_03315</name>
</gene>
<evidence type="ECO:0000256" key="5">
    <source>
        <dbReference type="ARBA" id="ARBA00022801"/>
    </source>
</evidence>
<proteinExistence type="inferred from homology"/>
<dbReference type="GO" id="GO:0006281">
    <property type="term" value="P:DNA repair"/>
    <property type="evidence" value="ECO:0007669"/>
    <property type="project" value="UniProtKB-UniRule"/>
</dbReference>
<dbReference type="AlphaFoldDB" id="A0A7M2WZZ4"/>
<dbReference type="HAMAP" id="MF_00801">
    <property type="entry name" value="Endonuclease_5"/>
    <property type="match status" value="1"/>
</dbReference>
<comment type="subcellular location">
    <subcellularLocation>
        <location evidence="1 6">Cytoplasm</location>
    </subcellularLocation>
</comment>
<comment type="catalytic activity">
    <reaction evidence="6">
        <text>Endonucleolytic cleavage at apurinic or apyrimidinic sites to products with a 5'-phosphate.</text>
        <dbReference type="EC" id="3.1.21.7"/>
    </reaction>
</comment>
<feature type="binding site" evidence="6">
    <location>
        <position position="47"/>
    </location>
    <ligand>
        <name>Mg(2+)</name>
        <dbReference type="ChEBI" id="CHEBI:18420"/>
    </ligand>
</feature>
<dbReference type="GO" id="GO:0043737">
    <property type="term" value="F:deoxyribonuclease V activity"/>
    <property type="evidence" value="ECO:0007669"/>
    <property type="project" value="UniProtKB-UniRule"/>
</dbReference>
<dbReference type="GO" id="GO:0005737">
    <property type="term" value="C:cytoplasm"/>
    <property type="evidence" value="ECO:0007669"/>
    <property type="project" value="UniProtKB-SubCell"/>
</dbReference>
<accession>A0A7M2WZZ4</accession>
<keyword evidence="6" id="KW-0479">Metal-binding</keyword>
<evidence type="ECO:0000256" key="6">
    <source>
        <dbReference type="HAMAP-Rule" id="MF_00801"/>
    </source>
</evidence>
<evidence type="ECO:0000256" key="1">
    <source>
        <dbReference type="ARBA" id="ARBA00004496"/>
    </source>
</evidence>
<dbReference type="KEGG" id="hbs:IPV69_03315"/>
<dbReference type="Proteomes" id="UP000593765">
    <property type="component" value="Chromosome"/>
</dbReference>
<feature type="binding site" evidence="6">
    <location>
        <position position="115"/>
    </location>
    <ligand>
        <name>Mg(2+)</name>
        <dbReference type="ChEBI" id="CHEBI:18420"/>
    </ligand>
</feature>
<dbReference type="Gene3D" id="3.30.2170.10">
    <property type="entry name" value="archaeoglobus fulgidus dsm 4304 superfamily"/>
    <property type="match status" value="1"/>
</dbReference>
<dbReference type="GO" id="GO:0016891">
    <property type="term" value="F:RNA endonuclease activity producing 5'-phosphomonoesters, hydrolytic mechanism"/>
    <property type="evidence" value="ECO:0007669"/>
    <property type="project" value="TreeGrafter"/>
</dbReference>
<comment type="function">
    <text evidence="6">DNA repair enzyme involved in the repair of deaminated bases. Selectively cleaves double-stranded DNA at the second phosphodiester bond 3' to a deoxyinosine leaving behind the intact lesion on the nicked DNA.</text>
</comment>
<keyword evidence="4 6" id="KW-0255">Endonuclease</keyword>
<sequence>MEAGPSSKPRKVPPGLIEQWKACQAELRARLVIESLTEIPRFVAGADACFDEVGGRVIACALVWDRRERKVVDLAQSVRPLEFPYVPTFLSFREAPAVTEAIQRLSHPFGVVCFDGQGYAHPRRCGLATHVGVSLDVPAIGCAKSRLIGTHEEPGIEAGSSSPLTHAGEQIGLVLRTRSATKPIYASIGHRVDLASVRQVLLACCTRYRIPEPTRLADIEVAKMKKTLGFENSELGKSDPHPAP</sequence>
<keyword evidence="3 6" id="KW-0540">Nuclease</keyword>
<feature type="site" description="Interaction with target DNA" evidence="6">
    <location>
        <position position="85"/>
    </location>
</feature>
<evidence type="ECO:0000256" key="3">
    <source>
        <dbReference type="ARBA" id="ARBA00022722"/>
    </source>
</evidence>
<dbReference type="Pfam" id="PF04493">
    <property type="entry name" value="Endonuclease_5"/>
    <property type="match status" value="1"/>
</dbReference>
<evidence type="ECO:0000313" key="7">
    <source>
        <dbReference type="EMBL" id="QOV90411.1"/>
    </source>
</evidence>
<comment type="similarity">
    <text evidence="6">Belongs to the endonuclease V family.</text>
</comment>
<dbReference type="PANTHER" id="PTHR28511:SF1">
    <property type="entry name" value="ENDONUCLEASE V"/>
    <property type="match status" value="1"/>
</dbReference>
<reference evidence="7 8" key="1">
    <citation type="submission" date="2020-10" db="EMBL/GenBank/DDBJ databases">
        <title>Wide distribution of Phycisphaera-like planctomycetes from WD2101 soil group in peatlands and genome analysis of the first cultivated representative.</title>
        <authorList>
            <person name="Dedysh S.N."/>
            <person name="Beletsky A.V."/>
            <person name="Ivanova A."/>
            <person name="Kulichevskaya I.S."/>
            <person name="Suzina N.E."/>
            <person name="Philippov D.A."/>
            <person name="Rakitin A.L."/>
            <person name="Mardanov A.V."/>
            <person name="Ravin N.V."/>
        </authorList>
    </citation>
    <scope>NUCLEOTIDE SEQUENCE [LARGE SCALE GENOMIC DNA]</scope>
    <source>
        <strain evidence="7 8">M1803</strain>
    </source>
</reference>
<keyword evidence="2 6" id="KW-0963">Cytoplasm</keyword>
<dbReference type="EMBL" id="CP063458">
    <property type="protein sequence ID" value="QOV90411.1"/>
    <property type="molecule type" value="Genomic_DNA"/>
</dbReference>
<evidence type="ECO:0000256" key="2">
    <source>
        <dbReference type="ARBA" id="ARBA00022490"/>
    </source>
</evidence>
<protein>
    <recommendedName>
        <fullName evidence="6">Endonuclease V</fullName>
        <ecNumber evidence="6">3.1.21.7</ecNumber>
    </recommendedName>
    <alternativeName>
        <fullName evidence="6">Deoxyinosine 3'endonuclease</fullName>
    </alternativeName>
    <alternativeName>
        <fullName evidence="6">Deoxyribonuclease V</fullName>
        <shortName evidence="6">DNase V</shortName>
    </alternativeName>
</protein>
<evidence type="ECO:0000313" key="8">
    <source>
        <dbReference type="Proteomes" id="UP000593765"/>
    </source>
</evidence>
<dbReference type="InterPro" id="IPR007581">
    <property type="entry name" value="Endonuclease-V"/>
</dbReference>
<keyword evidence="6" id="KW-0227">DNA damage</keyword>
<name>A0A7M2WZZ4_9BACT</name>
<dbReference type="GO" id="GO:0000287">
    <property type="term" value="F:magnesium ion binding"/>
    <property type="evidence" value="ECO:0007669"/>
    <property type="project" value="UniProtKB-UniRule"/>
</dbReference>
<comment type="cofactor">
    <cofactor evidence="6">
        <name>Mg(2+)</name>
        <dbReference type="ChEBI" id="CHEBI:18420"/>
    </cofactor>
</comment>
<keyword evidence="8" id="KW-1185">Reference proteome</keyword>
<dbReference type="PANTHER" id="PTHR28511">
    <property type="entry name" value="ENDONUCLEASE V"/>
    <property type="match status" value="1"/>
</dbReference>
<dbReference type="GO" id="GO:0003727">
    <property type="term" value="F:single-stranded RNA binding"/>
    <property type="evidence" value="ECO:0007669"/>
    <property type="project" value="TreeGrafter"/>
</dbReference>
<keyword evidence="6" id="KW-0460">Magnesium</keyword>
<dbReference type="RefSeq" id="WP_206293492.1">
    <property type="nucleotide sequence ID" value="NZ_CP063458.1"/>
</dbReference>
<keyword evidence="6" id="KW-0234">DNA repair</keyword>
<evidence type="ECO:0000256" key="4">
    <source>
        <dbReference type="ARBA" id="ARBA00022759"/>
    </source>
</evidence>
<dbReference type="EC" id="3.1.21.7" evidence="6"/>
<keyword evidence="5 6" id="KW-0378">Hydrolase</keyword>
<dbReference type="CDD" id="cd06559">
    <property type="entry name" value="Endonuclease_V"/>
    <property type="match status" value="1"/>
</dbReference>
<organism evidence="7 8">
    <name type="scientific">Humisphaera borealis</name>
    <dbReference type="NCBI Taxonomy" id="2807512"/>
    <lineage>
        <taxon>Bacteria</taxon>
        <taxon>Pseudomonadati</taxon>
        <taxon>Planctomycetota</taxon>
        <taxon>Phycisphaerae</taxon>
        <taxon>Tepidisphaerales</taxon>
        <taxon>Tepidisphaeraceae</taxon>
        <taxon>Humisphaera</taxon>
    </lineage>
</organism>